<keyword evidence="5" id="KW-1185">Reference proteome</keyword>
<proteinExistence type="inferred from homology"/>
<sequence length="523" mass="58547">MSFLDQKEPPRREERLGACIAMSDTVGTLAKKKSCLLDDGERAFSQGSICLMLPALAILNSIPDSVVLVHGANGCGSCSHSQNANTRSGSLQRTGKGKDAIWLSTGLNETDVIGGGEVKLAPAIREADLRYKPKTIFVVSTCVPGIIGDDIDGVVAEVQPDVEARIVPVHCQGFKTKIWATAYDAVYHGIGRRLLDEPEESDEATVLQDVKVSISGEQQTEEETEQVSQLERERFHRTVNLMNVSSMGRVDELELERLLQSIGLEVNFFPVFASPDGMYKMTKAALSISTCPTHDDYILKHLKEKYDVPYQLKHMPIGIENTNRWLRDIAVFFGLEERAEQIIEQEVQELGSALEEFKPLFAGKTVFVSAGEFRALATAQLLMELGFDVRGIRSFHHDEFAEGEYEKLARQAKTDFLINIANVQPFEEANLLQKLKPDLFLGHTNGNMTASKLGIATHVIYNTGLSYVGYKGAYELARRLYRQLRNPSFNINLSKHIRLPYRAEWYQADPFRYIRTRGGRCHE</sequence>
<dbReference type="PANTHER" id="PTHR42956">
    <property type="entry name" value="NITROGENASE IRON-MOLYBDENUM COFACTOR BIOSYNTHESIS PROTEIN NIFE"/>
    <property type="match status" value="1"/>
</dbReference>
<dbReference type="PROSITE" id="PS00699">
    <property type="entry name" value="NITROGENASE_1_1"/>
    <property type="match status" value="1"/>
</dbReference>
<evidence type="ECO:0000256" key="2">
    <source>
        <dbReference type="RuleBase" id="RU004021"/>
    </source>
</evidence>
<keyword evidence="1 2" id="KW-0535">Nitrogen fixation</keyword>
<name>A0A6I3SHD5_HELMO</name>
<evidence type="ECO:0000256" key="1">
    <source>
        <dbReference type="ARBA" id="ARBA00023231"/>
    </source>
</evidence>
<dbReference type="PANTHER" id="PTHR42956:SF1">
    <property type="entry name" value="NITROGENASE IRON-MOLYBDENUM COFACTOR BIOSYNTHESIS PROTEIN NIFE"/>
    <property type="match status" value="1"/>
</dbReference>
<dbReference type="InterPro" id="IPR000318">
    <property type="entry name" value="Nase_comp1_CS"/>
</dbReference>
<reference evidence="4 5" key="1">
    <citation type="submission" date="2019-11" db="EMBL/GenBank/DDBJ databases">
        <title>Whole-genome sequence of a the green, strictly anaerobic photosynthetic bacterium Heliobacillus mobilis DSM 6151.</title>
        <authorList>
            <person name="Kyndt J.A."/>
            <person name="Meyer T.E."/>
        </authorList>
    </citation>
    <scope>NUCLEOTIDE SEQUENCE [LARGE SCALE GENOMIC DNA]</scope>
    <source>
        <strain evidence="4 5">DSM 6151</strain>
    </source>
</reference>
<dbReference type="OrthoDB" id="9767044at2"/>
<gene>
    <name evidence="4" type="ORF">GJ688_04625</name>
</gene>
<dbReference type="GO" id="GO:0016163">
    <property type="term" value="F:nitrogenase activity"/>
    <property type="evidence" value="ECO:0007669"/>
    <property type="project" value="InterPro"/>
</dbReference>
<dbReference type="Gene3D" id="3.40.50.1980">
    <property type="entry name" value="Nitrogenase molybdenum iron protein domain"/>
    <property type="match status" value="3"/>
</dbReference>
<dbReference type="PROSITE" id="PS00090">
    <property type="entry name" value="NITROGENASE_1_2"/>
    <property type="match status" value="1"/>
</dbReference>
<organism evidence="4 5">
    <name type="scientific">Heliobacterium mobile</name>
    <name type="common">Heliobacillus mobilis</name>
    <dbReference type="NCBI Taxonomy" id="28064"/>
    <lineage>
        <taxon>Bacteria</taxon>
        <taxon>Bacillati</taxon>
        <taxon>Bacillota</taxon>
        <taxon>Clostridia</taxon>
        <taxon>Eubacteriales</taxon>
        <taxon>Heliobacteriaceae</taxon>
        <taxon>Heliobacterium</taxon>
    </lineage>
</organism>
<dbReference type="EMBL" id="WNKU01000003">
    <property type="protein sequence ID" value="MTV48269.1"/>
    <property type="molecule type" value="Genomic_DNA"/>
</dbReference>
<comment type="caution">
    <text evidence="4">The sequence shown here is derived from an EMBL/GenBank/DDBJ whole genome shotgun (WGS) entry which is preliminary data.</text>
</comment>
<dbReference type="SUPFAM" id="SSF53807">
    <property type="entry name" value="Helical backbone' metal receptor"/>
    <property type="match status" value="1"/>
</dbReference>
<protein>
    <submittedName>
        <fullName evidence="4">Nitrogenase</fullName>
    </submittedName>
</protein>
<evidence type="ECO:0000313" key="5">
    <source>
        <dbReference type="Proteomes" id="UP000430670"/>
    </source>
</evidence>
<accession>A0A6I3SHD5</accession>
<feature type="domain" description="Nitrogenase/oxidoreductase component 1" evidence="3">
    <location>
        <begin position="50"/>
        <end position="484"/>
    </location>
</feature>
<dbReference type="InterPro" id="IPR049939">
    <property type="entry name" value="NifE-like"/>
</dbReference>
<evidence type="ECO:0000313" key="4">
    <source>
        <dbReference type="EMBL" id="MTV48269.1"/>
    </source>
</evidence>
<dbReference type="Proteomes" id="UP000430670">
    <property type="component" value="Unassembled WGS sequence"/>
</dbReference>
<evidence type="ECO:0000259" key="3">
    <source>
        <dbReference type="Pfam" id="PF00148"/>
    </source>
</evidence>
<dbReference type="Pfam" id="PF00148">
    <property type="entry name" value="Oxidored_nitro"/>
    <property type="match status" value="1"/>
</dbReference>
<comment type="similarity">
    <text evidence="2">Belongs to the NifD/NifK/NifE/NifN family.</text>
</comment>
<dbReference type="InterPro" id="IPR000510">
    <property type="entry name" value="Nase/OxRdtase_comp1"/>
</dbReference>
<dbReference type="RefSeq" id="WP_155475372.1">
    <property type="nucleotide sequence ID" value="NZ_WNKU01000003.1"/>
</dbReference>
<dbReference type="AlphaFoldDB" id="A0A6I3SHD5"/>